<gene>
    <name evidence="2" type="primary">PTAC2_2</name>
    <name evidence="3" type="synonym">PTAC2_0</name>
    <name evidence="2" type="ORF">CFP56_018551</name>
    <name evidence="3" type="ORF">CFP56_018552</name>
</gene>
<evidence type="ECO:0000313" key="3">
    <source>
        <dbReference type="EMBL" id="KAK7857256.1"/>
    </source>
</evidence>
<reference evidence="2" key="2">
    <citation type="journal article" date="2018" name="Sci. Data">
        <title>The draft genome sequence of cork oak.</title>
        <authorList>
            <person name="Ramos A.M."/>
            <person name="Usie A."/>
            <person name="Barbosa P."/>
            <person name="Barros P.M."/>
            <person name="Capote T."/>
            <person name="Chaves I."/>
            <person name="Simoes F."/>
            <person name="Abreu I."/>
            <person name="Carrasquinho I."/>
            <person name="Faro C."/>
            <person name="Guimaraes J.B."/>
            <person name="Mendonca D."/>
            <person name="Nobrega F."/>
            <person name="Rodrigues L."/>
            <person name="Saibo N.J.M."/>
            <person name="Varela M.C."/>
            <person name="Egas C."/>
            <person name="Matos J."/>
            <person name="Miguel C.M."/>
            <person name="Oliveira M.M."/>
            <person name="Ricardo C.P."/>
            <person name="Goncalves S."/>
        </authorList>
    </citation>
    <scope>NUCLEOTIDE SEQUENCE [LARGE SCALE GENOMIC DNA]</scope>
    <source>
        <strain evidence="2">HL8</strain>
    </source>
</reference>
<organism evidence="2">
    <name type="scientific">Quercus suber</name>
    <name type="common">Cork oak</name>
    <dbReference type="NCBI Taxonomy" id="58331"/>
    <lineage>
        <taxon>Eukaryota</taxon>
        <taxon>Viridiplantae</taxon>
        <taxon>Streptophyta</taxon>
        <taxon>Embryophyta</taxon>
        <taxon>Tracheophyta</taxon>
        <taxon>Spermatophyta</taxon>
        <taxon>Magnoliopsida</taxon>
        <taxon>eudicotyledons</taxon>
        <taxon>Gunneridae</taxon>
        <taxon>Pentapetalae</taxon>
        <taxon>rosids</taxon>
        <taxon>fabids</taxon>
        <taxon>Fagales</taxon>
        <taxon>Fagaceae</taxon>
        <taxon>Quercus</taxon>
    </lineage>
</organism>
<name>A0AAW0M131_QUESU</name>
<comment type="caution">
    <text evidence="2">The sequence shown here is derived from an EMBL/GenBank/DDBJ whole genome shotgun (WGS) entry which is preliminary data.</text>
</comment>
<dbReference type="EMBL" id="PKMF04000028">
    <property type="protein sequence ID" value="KAK7857256.1"/>
    <property type="molecule type" value="Genomic_DNA"/>
</dbReference>
<dbReference type="EMBL" id="PKMF04000028">
    <property type="protein sequence ID" value="KAK7857255.1"/>
    <property type="molecule type" value="Genomic_DNA"/>
</dbReference>
<reference evidence="2" key="3">
    <citation type="submission" date="2023-07" db="EMBL/GenBank/DDBJ databases">
        <title>An improved reference 1 genome and first organelle genomes of Quercus suber.</title>
        <authorList>
            <consortium name="Genosuber Consortium"/>
            <person name="Usie A."/>
            <person name="Serra O."/>
            <person name="Barros P."/>
        </authorList>
    </citation>
    <scope>NUCLEOTIDE SEQUENCE</scope>
    <source>
        <strain evidence="2">HL8</strain>
        <tissue evidence="2">Leaves</tissue>
    </source>
</reference>
<reference evidence="2" key="1">
    <citation type="submission" date="2017-12" db="EMBL/GenBank/DDBJ databases">
        <authorList>
            <person name="Barbosa P."/>
            <person name="Usie A."/>
            <person name="Ramos A.M."/>
        </authorList>
    </citation>
    <scope>NUCLEOTIDE SEQUENCE</scope>
    <source>
        <strain evidence="2">HL8</strain>
        <tissue evidence="2">Leaves</tissue>
    </source>
</reference>
<dbReference type="AlphaFoldDB" id="A0AAW0M131"/>
<protein>
    <submittedName>
        <fullName evidence="2">Pentatricopeptide repeat-containing protein</fullName>
    </submittedName>
</protein>
<evidence type="ECO:0000313" key="2">
    <source>
        <dbReference type="EMBL" id="KAK7857255.1"/>
    </source>
</evidence>
<sequence>MEKSSISRDFPIAKAAYSFLQDKVSSFFSFPGWNKGRIICQRSQLKRILSGTESSSDGSRKDRIIDLSNSPFNLPGTRTPRSGVMNGHEKDAVSESRIMTRTEMIASTV</sequence>
<proteinExistence type="predicted"/>
<accession>A0AAW0M131</accession>
<feature type="region of interest" description="Disordered" evidence="1">
    <location>
        <begin position="48"/>
        <end position="92"/>
    </location>
</feature>
<evidence type="ECO:0000256" key="1">
    <source>
        <dbReference type="SAM" id="MobiDB-lite"/>
    </source>
</evidence>